<dbReference type="Proteomes" id="UP000006813">
    <property type="component" value="Unassembled WGS sequence"/>
</dbReference>
<feature type="non-terminal residue" evidence="1">
    <location>
        <position position="48"/>
    </location>
</feature>
<gene>
    <name evidence="1" type="ORF">GW7_07692</name>
</gene>
<feature type="non-terminal residue" evidence="1">
    <location>
        <position position="1"/>
    </location>
</feature>
<organism evidence="1 2">
    <name type="scientific">Heterocephalus glaber</name>
    <name type="common">Naked mole rat</name>
    <dbReference type="NCBI Taxonomy" id="10181"/>
    <lineage>
        <taxon>Eukaryota</taxon>
        <taxon>Metazoa</taxon>
        <taxon>Chordata</taxon>
        <taxon>Craniata</taxon>
        <taxon>Vertebrata</taxon>
        <taxon>Euteleostomi</taxon>
        <taxon>Mammalia</taxon>
        <taxon>Eutheria</taxon>
        <taxon>Euarchontoglires</taxon>
        <taxon>Glires</taxon>
        <taxon>Rodentia</taxon>
        <taxon>Hystricomorpha</taxon>
        <taxon>Bathyergidae</taxon>
        <taxon>Heterocephalus</taxon>
    </lineage>
</organism>
<dbReference type="InParanoid" id="G5AVN6"/>
<evidence type="ECO:0000313" key="2">
    <source>
        <dbReference type="Proteomes" id="UP000006813"/>
    </source>
</evidence>
<dbReference type="EMBL" id="JH167166">
    <property type="protein sequence ID" value="EHB01097.1"/>
    <property type="molecule type" value="Genomic_DNA"/>
</dbReference>
<reference evidence="1 2" key="1">
    <citation type="journal article" date="2011" name="Nature">
        <title>Genome sequencing reveals insights into physiology and longevity of the naked mole rat.</title>
        <authorList>
            <person name="Kim E.B."/>
            <person name="Fang X."/>
            <person name="Fushan A.A."/>
            <person name="Huang Z."/>
            <person name="Lobanov A.V."/>
            <person name="Han L."/>
            <person name="Marino S.M."/>
            <person name="Sun X."/>
            <person name="Turanov A.A."/>
            <person name="Yang P."/>
            <person name="Yim S.H."/>
            <person name="Zhao X."/>
            <person name="Kasaikina M.V."/>
            <person name="Stoletzki N."/>
            <person name="Peng C."/>
            <person name="Polak P."/>
            <person name="Xiong Z."/>
            <person name="Kiezun A."/>
            <person name="Zhu Y."/>
            <person name="Chen Y."/>
            <person name="Kryukov G.V."/>
            <person name="Zhang Q."/>
            <person name="Peshkin L."/>
            <person name="Yang L."/>
            <person name="Bronson R.T."/>
            <person name="Buffenstein R."/>
            <person name="Wang B."/>
            <person name="Han C."/>
            <person name="Li Q."/>
            <person name="Chen L."/>
            <person name="Zhao W."/>
            <person name="Sunyaev S.R."/>
            <person name="Park T.J."/>
            <person name="Zhang G."/>
            <person name="Wang J."/>
            <person name="Gladyshev V.N."/>
        </authorList>
    </citation>
    <scope>NUCLEOTIDE SEQUENCE [LARGE SCALE GENOMIC DNA]</scope>
</reference>
<evidence type="ECO:0000313" key="1">
    <source>
        <dbReference type="EMBL" id="EHB01097.1"/>
    </source>
</evidence>
<proteinExistence type="predicted"/>
<name>G5AVN6_HETGA</name>
<accession>G5AVN6</accession>
<sequence>LLFFFFETESCYAVQAGLEVWSCYVAQAGPELTAFSCFSLPSKCWDYR</sequence>
<dbReference type="AlphaFoldDB" id="G5AVN6"/>
<protein>
    <submittedName>
        <fullName evidence="1">Uncharacterized protein</fullName>
    </submittedName>
</protein>